<dbReference type="Pfam" id="PF06605">
    <property type="entry name" value="Prophage_tail"/>
    <property type="match status" value="1"/>
</dbReference>
<dbReference type="Pfam" id="PF18994">
    <property type="entry name" value="Prophage_tailD1"/>
    <property type="match status" value="1"/>
</dbReference>
<keyword evidence="4" id="KW-1185">Reference proteome</keyword>
<dbReference type="NCBIfam" id="TIGR01665">
    <property type="entry name" value="put_anti_recept"/>
    <property type="match status" value="1"/>
</dbReference>
<evidence type="ECO:0000259" key="1">
    <source>
        <dbReference type="Pfam" id="PF06605"/>
    </source>
</evidence>
<reference evidence="4" key="1">
    <citation type="submission" date="2010-11" db="EMBL/GenBank/DDBJ databases">
        <title>The complete genome of Mahella australiensis DSM 15567.</title>
        <authorList>
            <consortium name="US DOE Joint Genome Institute (JGI-PGF)"/>
            <person name="Lucas S."/>
            <person name="Copeland A."/>
            <person name="Lapidus A."/>
            <person name="Bruce D."/>
            <person name="Goodwin L."/>
            <person name="Pitluck S."/>
            <person name="Kyrpides N."/>
            <person name="Mavromatis K."/>
            <person name="Pagani I."/>
            <person name="Ivanova N."/>
            <person name="Teshima H."/>
            <person name="Brettin T."/>
            <person name="Detter J.C."/>
            <person name="Han C."/>
            <person name="Tapia R."/>
            <person name="Land M."/>
            <person name="Hauser L."/>
            <person name="Markowitz V."/>
            <person name="Cheng J.-F."/>
            <person name="Hugenholtz P."/>
            <person name="Woyke T."/>
            <person name="Wu D."/>
            <person name="Spring S."/>
            <person name="Pukall R."/>
            <person name="Steenblock K."/>
            <person name="Schneider S."/>
            <person name="Klenk H.-P."/>
            <person name="Eisen J.A."/>
        </authorList>
    </citation>
    <scope>NUCLEOTIDE SEQUENCE [LARGE SCALE GENOMIC DNA]</scope>
    <source>
        <strain evidence="4">DSM 15567 / CIP 107919 / 50-1 BON</strain>
    </source>
</reference>
<dbReference type="Gene3D" id="2.60.120.260">
    <property type="entry name" value="Galactose-binding domain-like"/>
    <property type="match status" value="1"/>
</dbReference>
<feature type="domain" description="Prophage endopeptidase tail N-terminal" evidence="2">
    <location>
        <begin position="5"/>
        <end position="89"/>
    </location>
</feature>
<evidence type="ECO:0000313" key="4">
    <source>
        <dbReference type="Proteomes" id="UP000008457"/>
    </source>
</evidence>
<dbReference type="KEGG" id="mas:Mahau_2899"/>
<dbReference type="AlphaFoldDB" id="F4A0G0"/>
<organism evidence="3 4">
    <name type="scientific">Mahella australiensis (strain DSM 15567 / CIP 107919 / 50-1 BON)</name>
    <dbReference type="NCBI Taxonomy" id="697281"/>
    <lineage>
        <taxon>Bacteria</taxon>
        <taxon>Bacillati</taxon>
        <taxon>Bacillota</taxon>
        <taxon>Clostridia</taxon>
        <taxon>Thermoanaerobacterales</taxon>
        <taxon>Thermoanaerobacterales Family IV. Incertae Sedis</taxon>
        <taxon>Mahella</taxon>
    </lineage>
</organism>
<dbReference type="EMBL" id="CP002360">
    <property type="protein sequence ID" value="AEE98021.1"/>
    <property type="molecule type" value="Genomic_DNA"/>
</dbReference>
<dbReference type="eggNOG" id="COG4926">
    <property type="taxonomic scope" value="Bacteria"/>
</dbReference>
<reference evidence="3 4" key="2">
    <citation type="journal article" date="2011" name="Stand. Genomic Sci.">
        <title>Complete genome sequence of Mahella australiensis type strain (50-1 BON).</title>
        <authorList>
            <person name="Sikorski J."/>
            <person name="Teshima H."/>
            <person name="Nolan M."/>
            <person name="Lucas S."/>
            <person name="Hammon N."/>
            <person name="Deshpande S."/>
            <person name="Cheng J.F."/>
            <person name="Pitluck S."/>
            <person name="Liolios K."/>
            <person name="Pagani I."/>
            <person name="Ivanova N."/>
            <person name="Huntemann M."/>
            <person name="Mavromatis K."/>
            <person name="Ovchinikova G."/>
            <person name="Pati A."/>
            <person name="Tapia R."/>
            <person name="Han C."/>
            <person name="Goodwin L."/>
            <person name="Chen A."/>
            <person name="Palaniappan K."/>
            <person name="Land M."/>
            <person name="Hauser L."/>
            <person name="Ngatchou-Djao O.D."/>
            <person name="Rohde M."/>
            <person name="Pukall R."/>
            <person name="Spring S."/>
            <person name="Abt B."/>
            <person name="Goker M."/>
            <person name="Detter J.C."/>
            <person name="Woyke T."/>
            <person name="Bristow J."/>
            <person name="Markowitz V."/>
            <person name="Hugenholtz P."/>
            <person name="Eisen J.A."/>
            <person name="Kyrpides N.C."/>
            <person name="Klenk H.P."/>
            <person name="Lapidus A."/>
        </authorList>
    </citation>
    <scope>NUCLEOTIDE SEQUENCE [LARGE SCALE GENOMIC DNA]</scope>
    <source>
        <strain evidence="4">DSM 15567 / CIP 107919 / 50-1 BON</strain>
    </source>
</reference>
<accession>F4A0G0</accession>
<gene>
    <name evidence="3" type="ordered locus">Mahau_2899</name>
</gene>
<dbReference type="InterPro" id="IPR010572">
    <property type="entry name" value="Tail_dom"/>
</dbReference>
<evidence type="ECO:0000259" key="2">
    <source>
        <dbReference type="Pfam" id="PF18994"/>
    </source>
</evidence>
<dbReference type="InterPro" id="IPR007119">
    <property type="entry name" value="Phage_tail_spike_N"/>
</dbReference>
<dbReference type="Proteomes" id="UP000008457">
    <property type="component" value="Chromosome"/>
</dbReference>
<sequence>MQSYPIVVDSSGEPVAVLEKVFDATITDQLITDTNGQETLEFSIPAEDSKRQYIDNETHIRCMGREFVIRIIEDIRGQDGELITKVTAEGLWYDLGDPEPLNDLVFRDTGPRPVMEAILSGTGWVVGIVEITTPRYFSITEPTSPLETLRQIPLVYGGELQFDSINRKVNLLQQVGRDSGILFAHKKNISEARRIIDTRGIITRIYPYGANGLTIAAVNDGKEYIEDYSWYDAVGKPHKLRAATVNDERFTNPNHLKQWAEQQLAKLSWPAITYEVKVALLGEEIPALGDVVIVYDKEIGLRQKMRVAQRSINVLEPYNSSVQLDAALKTLSDQMVYTGGTGTATVTDAVQQAMEDVVMFNLLFNSRADDGFNYWINQGWTVDNTAGISGKAAFVAEGQLGVEKSMSQTVSVANREAYTLSAQVELDNVQMGSNGRIGFEVTVEYEDGTSETQFIAIG</sequence>
<dbReference type="InterPro" id="IPR044051">
    <property type="entry name" value="Prophage_tail_N"/>
</dbReference>
<feature type="domain" description="Tail spike" evidence="1">
    <location>
        <begin position="92"/>
        <end position="336"/>
    </location>
</feature>
<name>F4A0G0_MAHA5</name>
<evidence type="ECO:0000313" key="3">
    <source>
        <dbReference type="EMBL" id="AEE98021.1"/>
    </source>
</evidence>
<protein>
    <submittedName>
        <fullName evidence="3">Phage minor structural protein</fullName>
    </submittedName>
</protein>
<proteinExistence type="predicted"/>
<dbReference type="STRING" id="697281.Mahau_2899"/>
<dbReference type="HOGENOM" id="CLU_017356_0_0_9"/>
<dbReference type="OrthoDB" id="2240714at2"/>